<keyword evidence="4" id="KW-1185">Reference proteome</keyword>
<reference evidence="3 4" key="1">
    <citation type="submission" date="2023-01" db="EMBL/GenBank/DDBJ databases">
        <authorList>
            <person name="Whitehead M."/>
        </authorList>
    </citation>
    <scope>NUCLEOTIDE SEQUENCE [LARGE SCALE GENOMIC DNA]</scope>
</reference>
<dbReference type="EMBL" id="CARXXK010000002">
    <property type="protein sequence ID" value="CAI6354774.1"/>
    <property type="molecule type" value="Genomic_DNA"/>
</dbReference>
<keyword evidence="2" id="KW-0732">Signal</keyword>
<gene>
    <name evidence="3" type="ORF">MEUPH1_LOCUS10722</name>
</gene>
<evidence type="ECO:0000256" key="1">
    <source>
        <dbReference type="SAM" id="MobiDB-lite"/>
    </source>
</evidence>
<evidence type="ECO:0000313" key="4">
    <source>
        <dbReference type="Proteomes" id="UP001160148"/>
    </source>
</evidence>
<dbReference type="InterPro" id="IPR008160">
    <property type="entry name" value="Collagen"/>
</dbReference>
<sequence>MPRLSLLRWRQFALFAYLFTTVSAQWNPTWKDSNQTNLNDPYSGDQEVKRYTGDNRYAISNQRGNSTNCTPKCFAEKGSRGPPGSTGSPGPQGIQGYQGLEGLPGPVGDKGDIGPIGVRGPKGDRGERPEDMLSALKQTRGG</sequence>
<feature type="compositionally biased region" description="Polar residues" evidence="1">
    <location>
        <begin position="29"/>
        <end position="40"/>
    </location>
</feature>
<feature type="region of interest" description="Disordered" evidence="1">
    <location>
        <begin position="29"/>
        <end position="48"/>
    </location>
</feature>
<dbReference type="Proteomes" id="UP001160148">
    <property type="component" value="Unassembled WGS sequence"/>
</dbReference>
<feature type="compositionally biased region" description="Basic and acidic residues" evidence="1">
    <location>
        <begin position="121"/>
        <end position="131"/>
    </location>
</feature>
<feature type="region of interest" description="Disordered" evidence="1">
    <location>
        <begin position="58"/>
        <end position="142"/>
    </location>
</feature>
<evidence type="ECO:0000256" key="2">
    <source>
        <dbReference type="SAM" id="SignalP"/>
    </source>
</evidence>
<name>A0AAV0WG49_9HEMI</name>
<evidence type="ECO:0000313" key="3">
    <source>
        <dbReference type="EMBL" id="CAI6354774.1"/>
    </source>
</evidence>
<comment type="caution">
    <text evidence="3">The sequence shown here is derived from an EMBL/GenBank/DDBJ whole genome shotgun (WGS) entry which is preliminary data.</text>
</comment>
<proteinExistence type="predicted"/>
<accession>A0AAV0WG49</accession>
<dbReference type="Pfam" id="PF01391">
    <property type="entry name" value="Collagen"/>
    <property type="match status" value="1"/>
</dbReference>
<feature type="compositionally biased region" description="Polar residues" evidence="1">
    <location>
        <begin position="58"/>
        <end position="70"/>
    </location>
</feature>
<dbReference type="AlphaFoldDB" id="A0AAV0WG49"/>
<feature type="chain" id="PRO_5043393068" evidence="2">
    <location>
        <begin position="25"/>
        <end position="142"/>
    </location>
</feature>
<organism evidence="3 4">
    <name type="scientific">Macrosiphum euphorbiae</name>
    <name type="common">potato aphid</name>
    <dbReference type="NCBI Taxonomy" id="13131"/>
    <lineage>
        <taxon>Eukaryota</taxon>
        <taxon>Metazoa</taxon>
        <taxon>Ecdysozoa</taxon>
        <taxon>Arthropoda</taxon>
        <taxon>Hexapoda</taxon>
        <taxon>Insecta</taxon>
        <taxon>Pterygota</taxon>
        <taxon>Neoptera</taxon>
        <taxon>Paraneoptera</taxon>
        <taxon>Hemiptera</taxon>
        <taxon>Sternorrhyncha</taxon>
        <taxon>Aphidomorpha</taxon>
        <taxon>Aphidoidea</taxon>
        <taxon>Aphididae</taxon>
        <taxon>Macrosiphini</taxon>
        <taxon>Macrosiphum</taxon>
    </lineage>
</organism>
<feature type="signal peptide" evidence="2">
    <location>
        <begin position="1"/>
        <end position="24"/>
    </location>
</feature>
<protein>
    <submittedName>
        <fullName evidence="3">Uncharacterized protein</fullName>
    </submittedName>
</protein>
<feature type="compositionally biased region" description="Low complexity" evidence="1">
    <location>
        <begin position="80"/>
        <end position="95"/>
    </location>
</feature>